<proteinExistence type="predicted"/>
<evidence type="ECO:0000313" key="1">
    <source>
        <dbReference type="EMBL" id="CAD7602832.1"/>
    </source>
</evidence>
<accession>A0A7R9K428</accession>
<organism evidence="1">
    <name type="scientific">Timema genevievae</name>
    <name type="common">Walking stick</name>
    <dbReference type="NCBI Taxonomy" id="629358"/>
    <lineage>
        <taxon>Eukaryota</taxon>
        <taxon>Metazoa</taxon>
        <taxon>Ecdysozoa</taxon>
        <taxon>Arthropoda</taxon>
        <taxon>Hexapoda</taxon>
        <taxon>Insecta</taxon>
        <taxon>Pterygota</taxon>
        <taxon>Neoptera</taxon>
        <taxon>Polyneoptera</taxon>
        <taxon>Phasmatodea</taxon>
        <taxon>Timematodea</taxon>
        <taxon>Timematoidea</taxon>
        <taxon>Timematidae</taxon>
        <taxon>Timema</taxon>
    </lineage>
</organism>
<protein>
    <submittedName>
        <fullName evidence="1">Uncharacterized protein</fullName>
    </submittedName>
</protein>
<name>A0A7R9K428_TIMGE</name>
<gene>
    <name evidence="1" type="ORF">TGEB3V08_LOCUS8507</name>
</gene>
<dbReference type="EMBL" id="OE843323">
    <property type="protein sequence ID" value="CAD7602832.1"/>
    <property type="molecule type" value="Genomic_DNA"/>
</dbReference>
<reference evidence="1" key="1">
    <citation type="submission" date="2020-11" db="EMBL/GenBank/DDBJ databases">
        <authorList>
            <person name="Tran Van P."/>
        </authorList>
    </citation>
    <scope>NUCLEOTIDE SEQUENCE</scope>
</reference>
<sequence length="36" mass="3711">MYQYVTASNVSLAASLVPRGLCVTATRAGNLTALVV</sequence>
<dbReference type="AlphaFoldDB" id="A0A7R9K428"/>